<reference evidence="2" key="1">
    <citation type="journal article" date="2019" name="Int. J. Syst. Evol. Microbiol.">
        <title>The Global Catalogue of Microorganisms (GCM) 10K type strain sequencing project: providing services to taxonomists for standard genome sequencing and annotation.</title>
        <authorList>
            <consortium name="The Broad Institute Genomics Platform"/>
            <consortium name="The Broad Institute Genome Sequencing Center for Infectious Disease"/>
            <person name="Wu L."/>
            <person name="Ma J."/>
        </authorList>
    </citation>
    <scope>NUCLEOTIDE SEQUENCE [LARGE SCALE GENOMIC DNA]</scope>
    <source>
        <strain evidence="2">CECT 8288</strain>
    </source>
</reference>
<dbReference type="Gene3D" id="2.30.30.400">
    <property type="entry name" value="Rof-like"/>
    <property type="match status" value="1"/>
</dbReference>
<evidence type="ECO:0000313" key="2">
    <source>
        <dbReference type="Proteomes" id="UP001595710"/>
    </source>
</evidence>
<protein>
    <submittedName>
        <fullName evidence="1">Rho-binding antiterminator</fullName>
    </submittedName>
</protein>
<evidence type="ECO:0000313" key="1">
    <source>
        <dbReference type="EMBL" id="MFC3702935.1"/>
    </source>
</evidence>
<name>A0ABV7WWV0_9GAMM</name>
<accession>A0ABV7WWV0</accession>
<dbReference type="InterPro" id="IPR038626">
    <property type="entry name" value="Rof-like_sf"/>
</dbReference>
<dbReference type="InterPro" id="IPR023534">
    <property type="entry name" value="Rof/RNase_P-like"/>
</dbReference>
<proteinExistence type="predicted"/>
<dbReference type="InterPro" id="IPR009778">
    <property type="entry name" value="ROF"/>
</dbReference>
<dbReference type="SUPFAM" id="SSF101744">
    <property type="entry name" value="Rof/RNase P subunit-like"/>
    <property type="match status" value="1"/>
</dbReference>
<dbReference type="Proteomes" id="UP001595710">
    <property type="component" value="Unassembled WGS sequence"/>
</dbReference>
<sequence>MLSCEYHDYIEIVCMFRYPVKLTLVTGDVILGTALDTVRNEANAECVKLTLDDSVFLQEIGSIKSLEVTIDNPHVKQVNFK</sequence>
<dbReference type="RefSeq" id="WP_290282437.1">
    <property type="nucleotide sequence ID" value="NZ_JAUFQI010000001.1"/>
</dbReference>
<gene>
    <name evidence="1" type="ORF">ACFOND_14975</name>
</gene>
<organism evidence="1 2">
    <name type="scientific">Reinekea marina</name>
    <dbReference type="NCBI Taxonomy" id="1310421"/>
    <lineage>
        <taxon>Bacteria</taxon>
        <taxon>Pseudomonadati</taxon>
        <taxon>Pseudomonadota</taxon>
        <taxon>Gammaproteobacteria</taxon>
        <taxon>Oceanospirillales</taxon>
        <taxon>Saccharospirillaceae</taxon>
        <taxon>Reinekea</taxon>
    </lineage>
</organism>
<dbReference type="EMBL" id="JBHRYN010000060">
    <property type="protein sequence ID" value="MFC3702935.1"/>
    <property type="molecule type" value="Genomic_DNA"/>
</dbReference>
<dbReference type="Pfam" id="PF07073">
    <property type="entry name" value="ROF"/>
    <property type="match status" value="1"/>
</dbReference>
<comment type="caution">
    <text evidence="1">The sequence shown here is derived from an EMBL/GenBank/DDBJ whole genome shotgun (WGS) entry which is preliminary data.</text>
</comment>
<keyword evidence="2" id="KW-1185">Reference proteome</keyword>